<comment type="catalytic activity">
    <reaction evidence="3">
        <text>a (3R)-hydroxyacyl-[ACP] + NADP(+) = a 3-oxoacyl-[ACP] + NADPH + H(+)</text>
        <dbReference type="Rhea" id="RHEA:17397"/>
        <dbReference type="Rhea" id="RHEA-COMP:9916"/>
        <dbReference type="Rhea" id="RHEA-COMP:9945"/>
        <dbReference type="ChEBI" id="CHEBI:15378"/>
        <dbReference type="ChEBI" id="CHEBI:57783"/>
        <dbReference type="ChEBI" id="CHEBI:58349"/>
        <dbReference type="ChEBI" id="CHEBI:78776"/>
        <dbReference type="ChEBI" id="CHEBI:78827"/>
        <dbReference type="EC" id="1.1.1.100"/>
    </reaction>
</comment>
<dbReference type="Proteomes" id="UP000005408">
    <property type="component" value="Unassembled WGS sequence"/>
</dbReference>
<evidence type="ECO:0000313" key="4">
    <source>
        <dbReference type="EnsemblMetazoa" id="G8070.1:cds"/>
    </source>
</evidence>
<dbReference type="InterPro" id="IPR002347">
    <property type="entry name" value="SDR_fam"/>
</dbReference>
<keyword evidence="5" id="KW-1185">Reference proteome</keyword>
<evidence type="ECO:0000313" key="5">
    <source>
        <dbReference type="Proteomes" id="UP000005408"/>
    </source>
</evidence>
<dbReference type="AlphaFoldDB" id="A0A8W8NML5"/>
<dbReference type="PANTHER" id="PTHR42879:SF2">
    <property type="entry name" value="3-OXOACYL-[ACYL-CARRIER-PROTEIN] REDUCTASE FABG"/>
    <property type="match status" value="1"/>
</dbReference>
<protein>
    <recommendedName>
        <fullName evidence="2">3-oxoacyl-[acyl-carrier-protein] reductase</fullName>
        <ecNumber evidence="2">1.1.1.100</ecNumber>
    </recommendedName>
</protein>
<evidence type="ECO:0000256" key="1">
    <source>
        <dbReference type="ARBA" id="ARBA00006484"/>
    </source>
</evidence>
<dbReference type="PRINTS" id="PR00081">
    <property type="entry name" value="GDHRDH"/>
</dbReference>
<name>A0A8W8NML5_MAGGI</name>
<evidence type="ECO:0000256" key="3">
    <source>
        <dbReference type="ARBA" id="ARBA00048508"/>
    </source>
</evidence>
<dbReference type="InterPro" id="IPR036291">
    <property type="entry name" value="NAD(P)-bd_dom_sf"/>
</dbReference>
<organism evidence="4 5">
    <name type="scientific">Magallana gigas</name>
    <name type="common">Pacific oyster</name>
    <name type="synonym">Crassostrea gigas</name>
    <dbReference type="NCBI Taxonomy" id="29159"/>
    <lineage>
        <taxon>Eukaryota</taxon>
        <taxon>Metazoa</taxon>
        <taxon>Spiralia</taxon>
        <taxon>Lophotrochozoa</taxon>
        <taxon>Mollusca</taxon>
        <taxon>Bivalvia</taxon>
        <taxon>Autobranchia</taxon>
        <taxon>Pteriomorphia</taxon>
        <taxon>Ostreida</taxon>
        <taxon>Ostreoidea</taxon>
        <taxon>Ostreidae</taxon>
        <taxon>Magallana</taxon>
    </lineage>
</organism>
<dbReference type="EnsemblMetazoa" id="G8070.1">
    <property type="protein sequence ID" value="G8070.1:cds"/>
    <property type="gene ID" value="G8070"/>
</dbReference>
<dbReference type="PANTHER" id="PTHR42879">
    <property type="entry name" value="3-OXOACYL-(ACYL-CARRIER-PROTEIN) REDUCTASE"/>
    <property type="match status" value="1"/>
</dbReference>
<dbReference type="GO" id="GO:0004316">
    <property type="term" value="F:3-oxoacyl-[acyl-carrier-protein] reductase (NADPH) activity"/>
    <property type="evidence" value="ECO:0007669"/>
    <property type="project" value="UniProtKB-EC"/>
</dbReference>
<dbReference type="InterPro" id="IPR050259">
    <property type="entry name" value="SDR"/>
</dbReference>
<comment type="similarity">
    <text evidence="1">Belongs to the short-chain dehydrogenases/reductases (SDR) family.</text>
</comment>
<reference evidence="4" key="1">
    <citation type="submission" date="2022-08" db="UniProtKB">
        <authorList>
            <consortium name="EnsemblMetazoa"/>
        </authorList>
    </citation>
    <scope>IDENTIFICATION</scope>
    <source>
        <strain evidence="4">05x7-T-G4-1.051#20</strain>
    </source>
</reference>
<dbReference type="SUPFAM" id="SSF51735">
    <property type="entry name" value="NAD(P)-binding Rossmann-fold domains"/>
    <property type="match status" value="1"/>
</dbReference>
<proteinExistence type="inferred from homology"/>
<dbReference type="Gene3D" id="3.40.50.720">
    <property type="entry name" value="NAD(P)-binding Rossmann-like Domain"/>
    <property type="match status" value="1"/>
</dbReference>
<evidence type="ECO:0000256" key="2">
    <source>
        <dbReference type="ARBA" id="ARBA00012948"/>
    </source>
</evidence>
<sequence length="175" mass="18467">MTLEGKTALVVSFAGAIGSSIPTSLANAGCNIIGVDKAKQDSVQISIDKIKKGRLSVSKIEELPDDNWEDDITVNLTAPFMVIKQLLGSMKEKGWGRMINISFICGLVALLNVSSYIASKSGLIGLTRDAARLAHPTKQFTKVDQIADLVLFLCSPAGKNMTGTAIAIDGGITVS</sequence>
<dbReference type="Pfam" id="PF00106">
    <property type="entry name" value="adh_short"/>
    <property type="match status" value="1"/>
</dbReference>
<accession>A0A8W8NML5</accession>
<dbReference type="EC" id="1.1.1.100" evidence="2"/>